<feature type="domain" description="Glycosyltransferase 2-like" evidence="2">
    <location>
        <begin position="3"/>
        <end position="163"/>
    </location>
</feature>
<dbReference type="EMBL" id="SCWB01000004">
    <property type="protein sequence ID" value="TDM12407.1"/>
    <property type="molecule type" value="Genomic_DNA"/>
</dbReference>
<name>A0A4R6BW46_9STAP</name>
<dbReference type="OrthoDB" id="396512at2"/>
<dbReference type="InterPro" id="IPR029044">
    <property type="entry name" value="Nucleotide-diphossugar_trans"/>
</dbReference>
<gene>
    <name evidence="3" type="ORF">ERX29_03530</name>
</gene>
<proteinExistence type="inferred from homology"/>
<reference evidence="3 4" key="1">
    <citation type="submission" date="2019-01" db="EMBL/GenBank/DDBJ databases">
        <title>Draft genome sequences of the type strains of six Macrococcus species.</title>
        <authorList>
            <person name="Mazhar S."/>
            <person name="Altermann E."/>
            <person name="Hill C."/>
            <person name="Mcauliffe O."/>
        </authorList>
    </citation>
    <scope>NUCLEOTIDE SEQUENCE [LARGE SCALE GENOMIC DNA]</scope>
    <source>
        <strain evidence="3 4">CCM4815</strain>
    </source>
</reference>
<evidence type="ECO:0000256" key="1">
    <source>
        <dbReference type="ARBA" id="ARBA00006739"/>
    </source>
</evidence>
<protein>
    <submittedName>
        <fullName evidence="3">Glycosyltransferase family 2 protein</fullName>
    </submittedName>
</protein>
<comment type="similarity">
    <text evidence="1">Belongs to the glycosyltransferase 2 family.</text>
</comment>
<dbReference type="GO" id="GO:0016758">
    <property type="term" value="F:hexosyltransferase activity"/>
    <property type="evidence" value="ECO:0007669"/>
    <property type="project" value="UniProtKB-ARBA"/>
</dbReference>
<dbReference type="CDD" id="cd00761">
    <property type="entry name" value="Glyco_tranf_GTA_type"/>
    <property type="match status" value="1"/>
</dbReference>
<evidence type="ECO:0000259" key="2">
    <source>
        <dbReference type="Pfam" id="PF00535"/>
    </source>
</evidence>
<dbReference type="AlphaFoldDB" id="A0A4R6BW46"/>
<dbReference type="Gene3D" id="3.90.550.10">
    <property type="entry name" value="Spore Coat Polysaccharide Biosynthesis Protein SpsA, Chain A"/>
    <property type="match status" value="1"/>
</dbReference>
<accession>A0A4R6BW46</accession>
<dbReference type="RefSeq" id="WP_133443312.1">
    <property type="nucleotide sequence ID" value="NZ_SCWB01000004.1"/>
</dbReference>
<dbReference type="Proteomes" id="UP000294802">
    <property type="component" value="Unassembled WGS sequence"/>
</dbReference>
<comment type="caution">
    <text evidence="3">The sequence shown here is derived from an EMBL/GenBank/DDBJ whole genome shotgun (WGS) entry which is preliminary data.</text>
</comment>
<dbReference type="PANTHER" id="PTHR22916:SF3">
    <property type="entry name" value="UDP-GLCNAC:BETAGAL BETA-1,3-N-ACETYLGLUCOSAMINYLTRANSFERASE-LIKE PROTEIN 1"/>
    <property type="match status" value="1"/>
</dbReference>
<dbReference type="Pfam" id="PF00535">
    <property type="entry name" value="Glycos_transf_2"/>
    <property type="match status" value="1"/>
</dbReference>
<organism evidence="3 4">
    <name type="scientific">Macrococcus lamae</name>
    <dbReference type="NCBI Taxonomy" id="198484"/>
    <lineage>
        <taxon>Bacteria</taxon>
        <taxon>Bacillati</taxon>
        <taxon>Bacillota</taxon>
        <taxon>Bacilli</taxon>
        <taxon>Bacillales</taxon>
        <taxon>Staphylococcaceae</taxon>
        <taxon>Macrococcus</taxon>
    </lineage>
</organism>
<evidence type="ECO:0000313" key="3">
    <source>
        <dbReference type="EMBL" id="TDM12407.1"/>
    </source>
</evidence>
<dbReference type="PANTHER" id="PTHR22916">
    <property type="entry name" value="GLYCOSYLTRANSFERASE"/>
    <property type="match status" value="1"/>
</dbReference>
<dbReference type="SUPFAM" id="SSF53448">
    <property type="entry name" value="Nucleotide-diphospho-sugar transferases"/>
    <property type="match status" value="1"/>
</dbReference>
<evidence type="ECO:0000313" key="4">
    <source>
        <dbReference type="Proteomes" id="UP000294802"/>
    </source>
</evidence>
<dbReference type="InterPro" id="IPR001173">
    <property type="entry name" value="Glyco_trans_2-like"/>
</dbReference>
<sequence>MISIVIPIFNAEKTIINTLNSIQATSTELIEIICIDDGSTDGSRQLIEDWLKDTIYKTVVVEQENKGAAAARNYGIKLSTYPYILFLDSDDQLTQHGLQHFIELLNQYPGFDVYVGQMLHLRGQKTSTISTHTLRNGPTTLNEQPALLQSIGPSAKLYDKRVITQLFDEDITFCEEHTFNVSAYSRNVFVSLEPVYLYNIDTGASVTQNLTKTDLYLSDALIVRQRVWQQMDRPSVWNYYSYRMDELIVSYLIKRTLSANISVDMMLVIKYLDHMVTTAYFDKALSKIVNFIMIYGSKHDRKIIGNWCEINQKEFLIPTTSVLYLRQLNAHLKEWFKRLIN</sequence>
<keyword evidence="3" id="KW-0808">Transferase</keyword>
<keyword evidence="4" id="KW-1185">Reference proteome</keyword>